<dbReference type="GO" id="GO:0030154">
    <property type="term" value="P:cell differentiation"/>
    <property type="evidence" value="ECO:0007669"/>
    <property type="project" value="TreeGrafter"/>
</dbReference>
<protein>
    <recommendedName>
        <fullName evidence="11">Nuclear receptor domain-containing protein</fullName>
    </recommendedName>
</protein>
<evidence type="ECO:0000256" key="8">
    <source>
        <dbReference type="ARBA" id="ARBA00023170"/>
    </source>
</evidence>
<dbReference type="SMART" id="SM00399">
    <property type="entry name" value="ZnF_C4"/>
    <property type="match status" value="1"/>
</dbReference>
<feature type="compositionally biased region" description="Polar residues" evidence="10">
    <location>
        <begin position="95"/>
        <end position="121"/>
    </location>
</feature>
<evidence type="ECO:0000259" key="11">
    <source>
        <dbReference type="PROSITE" id="PS51030"/>
    </source>
</evidence>
<dbReference type="GO" id="GO:0000122">
    <property type="term" value="P:negative regulation of transcription by RNA polymerase II"/>
    <property type="evidence" value="ECO:0007669"/>
    <property type="project" value="TreeGrafter"/>
</dbReference>
<comment type="similarity">
    <text evidence="1">Belongs to the nuclear hormone receptor family.</text>
</comment>
<reference evidence="12 13" key="1">
    <citation type="journal article" date="2015" name="Genome Biol.">
        <title>Comparative genomics of Steinernema reveals deeply conserved gene regulatory networks.</title>
        <authorList>
            <person name="Dillman A.R."/>
            <person name="Macchietto M."/>
            <person name="Porter C.F."/>
            <person name="Rogers A."/>
            <person name="Williams B."/>
            <person name="Antoshechkin I."/>
            <person name="Lee M.M."/>
            <person name="Goodwin Z."/>
            <person name="Lu X."/>
            <person name="Lewis E.E."/>
            <person name="Goodrich-Blair H."/>
            <person name="Stock S.P."/>
            <person name="Adams B.J."/>
            <person name="Sternberg P.W."/>
            <person name="Mortazavi A."/>
        </authorList>
    </citation>
    <scope>NUCLEOTIDE SEQUENCE [LARGE SCALE GENOMIC DNA]</scope>
    <source>
        <strain evidence="12 13">ALL</strain>
    </source>
</reference>
<dbReference type="Proteomes" id="UP000298663">
    <property type="component" value="Unassembled WGS sequence"/>
</dbReference>
<keyword evidence="5" id="KW-0805">Transcription regulation</keyword>
<evidence type="ECO:0000313" key="12">
    <source>
        <dbReference type="EMBL" id="TKR76477.1"/>
    </source>
</evidence>
<dbReference type="PANTHER" id="PTHR24082">
    <property type="entry name" value="NUCLEAR HORMONE RECEPTOR"/>
    <property type="match status" value="1"/>
</dbReference>
<dbReference type="GO" id="GO:0000978">
    <property type="term" value="F:RNA polymerase II cis-regulatory region sequence-specific DNA binding"/>
    <property type="evidence" value="ECO:0007669"/>
    <property type="project" value="TreeGrafter"/>
</dbReference>
<evidence type="ECO:0000256" key="9">
    <source>
        <dbReference type="ARBA" id="ARBA00023242"/>
    </source>
</evidence>
<organism evidence="12 13">
    <name type="scientific">Steinernema carpocapsae</name>
    <name type="common">Entomopathogenic nematode</name>
    <dbReference type="NCBI Taxonomy" id="34508"/>
    <lineage>
        <taxon>Eukaryota</taxon>
        <taxon>Metazoa</taxon>
        <taxon>Ecdysozoa</taxon>
        <taxon>Nematoda</taxon>
        <taxon>Chromadorea</taxon>
        <taxon>Rhabditida</taxon>
        <taxon>Tylenchina</taxon>
        <taxon>Panagrolaimomorpha</taxon>
        <taxon>Strongyloidoidea</taxon>
        <taxon>Steinernematidae</taxon>
        <taxon>Steinernema</taxon>
    </lineage>
</organism>
<dbReference type="SUPFAM" id="SSF57716">
    <property type="entry name" value="Glucocorticoid receptor-like (DNA-binding domain)"/>
    <property type="match status" value="1"/>
</dbReference>
<evidence type="ECO:0000256" key="2">
    <source>
        <dbReference type="ARBA" id="ARBA00022723"/>
    </source>
</evidence>
<dbReference type="EMBL" id="AZBU02000005">
    <property type="protein sequence ID" value="TKR76477.1"/>
    <property type="molecule type" value="Genomic_DNA"/>
</dbReference>
<comment type="caution">
    <text evidence="12">The sequence shown here is derived from an EMBL/GenBank/DDBJ whole genome shotgun (WGS) entry which is preliminary data.</text>
</comment>
<keyword evidence="8" id="KW-0675">Receptor</keyword>
<dbReference type="InterPro" id="IPR050234">
    <property type="entry name" value="Nuclear_hormone_rcpt_NR1"/>
</dbReference>
<evidence type="ECO:0000313" key="13">
    <source>
        <dbReference type="Proteomes" id="UP000298663"/>
    </source>
</evidence>
<keyword evidence="3" id="KW-0863">Zinc-finger</keyword>
<dbReference type="Pfam" id="PF00105">
    <property type="entry name" value="zf-C4"/>
    <property type="match status" value="1"/>
</dbReference>
<evidence type="ECO:0000256" key="3">
    <source>
        <dbReference type="ARBA" id="ARBA00022771"/>
    </source>
</evidence>
<reference evidence="12 13" key="2">
    <citation type="journal article" date="2019" name="G3 (Bethesda)">
        <title>Hybrid Assembly of the Genome of the Entomopathogenic Nematode Steinernema carpocapsae Identifies the X-Chromosome.</title>
        <authorList>
            <person name="Serra L."/>
            <person name="Macchietto M."/>
            <person name="Macias-Munoz A."/>
            <person name="McGill C.J."/>
            <person name="Rodriguez I.M."/>
            <person name="Rodriguez B."/>
            <person name="Murad R."/>
            <person name="Mortazavi A."/>
        </authorList>
    </citation>
    <scope>NUCLEOTIDE SEQUENCE [LARGE SCALE GENOMIC DNA]</scope>
    <source>
        <strain evidence="12 13">ALL</strain>
    </source>
</reference>
<dbReference type="GO" id="GO:0008270">
    <property type="term" value="F:zinc ion binding"/>
    <property type="evidence" value="ECO:0007669"/>
    <property type="project" value="UniProtKB-KW"/>
</dbReference>
<keyword evidence="6" id="KW-0238">DNA-binding</keyword>
<evidence type="ECO:0000256" key="10">
    <source>
        <dbReference type="SAM" id="MobiDB-lite"/>
    </source>
</evidence>
<dbReference type="PANTHER" id="PTHR24082:SF507">
    <property type="entry name" value="BILE ACID RECEPTOR-RELATED"/>
    <property type="match status" value="1"/>
</dbReference>
<dbReference type="PROSITE" id="PS00031">
    <property type="entry name" value="NUCLEAR_REC_DBD_1"/>
    <property type="match status" value="1"/>
</dbReference>
<keyword evidence="13" id="KW-1185">Reference proteome</keyword>
<dbReference type="InterPro" id="IPR013088">
    <property type="entry name" value="Znf_NHR/GATA"/>
</dbReference>
<evidence type="ECO:0000256" key="5">
    <source>
        <dbReference type="ARBA" id="ARBA00023015"/>
    </source>
</evidence>
<dbReference type="InterPro" id="IPR001628">
    <property type="entry name" value="Znf_hrmn_rcpt"/>
</dbReference>
<proteinExistence type="inferred from homology"/>
<name>A0A4U5N258_STECR</name>
<dbReference type="GO" id="GO:0004879">
    <property type="term" value="F:nuclear receptor activity"/>
    <property type="evidence" value="ECO:0007669"/>
    <property type="project" value="TreeGrafter"/>
</dbReference>
<feature type="domain" description="Nuclear receptor" evidence="11">
    <location>
        <begin position="23"/>
        <end position="101"/>
    </location>
</feature>
<evidence type="ECO:0000256" key="6">
    <source>
        <dbReference type="ARBA" id="ARBA00023125"/>
    </source>
</evidence>
<dbReference type="PROSITE" id="PS51030">
    <property type="entry name" value="NUCLEAR_REC_DBD_2"/>
    <property type="match status" value="1"/>
</dbReference>
<sequence length="335" mass="37693">MLQFDSPAPSFDLRDKENRIDDLLRCTVCGDPKASGYHYGVVSCEGCKGFFKRYSATGNKNFVCRTGNNDCVIDAKQRGKCQACRLQRCLDAGMSASSTPRNGRNTPVFSRTSMNRSQPTPQKGVLRSPQLKPQLIPPQRLHYEIQPFMMPPVFEPLMTAHPIIDPLPQPQDVVQNQDDDECEIIENDSDSDPELPAQAKMKTEEYYSILKASLFSAYESSLKRSNDVGLGYLKKVPFLMNHAAKISENDLKKRVGMLRVLKNDVGEKNTKFLTESVQQGELAIIIAIVLLHDASEENSECIDDLTEVLDRQLSSRGYRSQMGRILDYVMDLCNQ</sequence>
<keyword evidence="9" id="KW-0539">Nucleus</keyword>
<keyword evidence="2" id="KW-0479">Metal-binding</keyword>
<keyword evidence="7" id="KW-0804">Transcription</keyword>
<evidence type="ECO:0000256" key="1">
    <source>
        <dbReference type="ARBA" id="ARBA00005993"/>
    </source>
</evidence>
<dbReference type="OrthoDB" id="10620258at2759"/>
<dbReference type="Gene3D" id="3.30.50.10">
    <property type="entry name" value="Erythroid Transcription Factor GATA-1, subunit A"/>
    <property type="match status" value="1"/>
</dbReference>
<evidence type="ECO:0000256" key="4">
    <source>
        <dbReference type="ARBA" id="ARBA00022833"/>
    </source>
</evidence>
<keyword evidence="4" id="KW-0862">Zinc</keyword>
<gene>
    <name evidence="12" type="ORF">L596_017607</name>
</gene>
<evidence type="ECO:0000256" key="7">
    <source>
        <dbReference type="ARBA" id="ARBA00023163"/>
    </source>
</evidence>
<dbReference type="AlphaFoldDB" id="A0A4U5N258"/>
<dbReference type="PRINTS" id="PR00047">
    <property type="entry name" value="STROIDFINGER"/>
</dbReference>
<dbReference type="GO" id="GO:0045944">
    <property type="term" value="P:positive regulation of transcription by RNA polymerase II"/>
    <property type="evidence" value="ECO:0007669"/>
    <property type="project" value="TreeGrafter"/>
</dbReference>
<accession>A0A4U5N258</accession>
<dbReference type="STRING" id="34508.A0A4U5N258"/>
<feature type="region of interest" description="Disordered" evidence="10">
    <location>
        <begin position="95"/>
        <end position="133"/>
    </location>
</feature>
<dbReference type="CDD" id="cd06916">
    <property type="entry name" value="NR_DBD_like"/>
    <property type="match status" value="1"/>
</dbReference>